<proteinExistence type="predicted"/>
<organism evidence="1 2">
    <name type="scientific">Dictyobacter kobayashii</name>
    <dbReference type="NCBI Taxonomy" id="2014872"/>
    <lineage>
        <taxon>Bacteria</taxon>
        <taxon>Bacillati</taxon>
        <taxon>Chloroflexota</taxon>
        <taxon>Ktedonobacteria</taxon>
        <taxon>Ktedonobacterales</taxon>
        <taxon>Dictyobacteraceae</taxon>
        <taxon>Dictyobacter</taxon>
    </lineage>
</organism>
<evidence type="ECO:0000313" key="1">
    <source>
        <dbReference type="EMBL" id="GCE18760.1"/>
    </source>
</evidence>
<sequence>MSQYTSSMDSTIPSALSVDEQRTLLRELRSEILERYRPHIKEGAGPIRVMARIVAELEQTCRQHNIADDIIHTEVVNRTIGDIDLRQAVECEGEEGGPPIIVFWLMSWGSLYLTNNYIIILPQVRPIVGYGNRC</sequence>
<name>A0A402AI15_9CHLR</name>
<dbReference type="EMBL" id="BIFS01000001">
    <property type="protein sequence ID" value="GCE18760.1"/>
    <property type="molecule type" value="Genomic_DNA"/>
</dbReference>
<comment type="caution">
    <text evidence="1">The sequence shown here is derived from an EMBL/GenBank/DDBJ whole genome shotgun (WGS) entry which is preliminary data.</text>
</comment>
<dbReference type="Proteomes" id="UP000287188">
    <property type="component" value="Unassembled WGS sequence"/>
</dbReference>
<gene>
    <name evidence="1" type="ORF">KDK_25600</name>
</gene>
<reference evidence="2" key="1">
    <citation type="submission" date="2018-12" db="EMBL/GenBank/DDBJ databases">
        <title>Tengunoibacter tsumagoiensis gen. nov., sp. nov., Dictyobacter kobayashii sp. nov., D. alpinus sp. nov., and D. joshuensis sp. nov. and description of Dictyobacteraceae fam. nov. within the order Ktedonobacterales isolated from Tengu-no-mugimeshi.</title>
        <authorList>
            <person name="Wang C.M."/>
            <person name="Zheng Y."/>
            <person name="Sakai Y."/>
            <person name="Toyoda A."/>
            <person name="Minakuchi Y."/>
            <person name="Abe K."/>
            <person name="Yokota A."/>
            <person name="Yabe S."/>
        </authorList>
    </citation>
    <scope>NUCLEOTIDE SEQUENCE [LARGE SCALE GENOMIC DNA]</scope>
    <source>
        <strain evidence="2">Uno11</strain>
    </source>
</reference>
<evidence type="ECO:0000313" key="2">
    <source>
        <dbReference type="Proteomes" id="UP000287188"/>
    </source>
</evidence>
<protein>
    <submittedName>
        <fullName evidence="1">Uncharacterized protein</fullName>
    </submittedName>
</protein>
<accession>A0A402AI15</accession>
<dbReference type="RefSeq" id="WP_161977324.1">
    <property type="nucleotide sequence ID" value="NZ_BIFS01000001.1"/>
</dbReference>
<keyword evidence="2" id="KW-1185">Reference proteome</keyword>
<dbReference type="AlphaFoldDB" id="A0A402AI15"/>